<geneLocation type="plasmid" evidence="1 2">
    <name>punmamed2</name>
</geneLocation>
<accession>A0ABY6F1E4</accession>
<reference evidence="1" key="1">
    <citation type="submission" date="2022-10" db="EMBL/GenBank/DDBJ databases">
        <authorList>
            <person name="Mo P."/>
        </authorList>
    </citation>
    <scope>NUCLEOTIDE SEQUENCE</scope>
    <source>
        <strain evidence="1">HUAS 14-6</strain>
        <plasmid evidence="1">punmamed2</plasmid>
    </source>
</reference>
<dbReference type="Proteomes" id="UP001060733">
    <property type="component" value="Plasmid punmamed2"/>
</dbReference>
<keyword evidence="1" id="KW-0614">Plasmid</keyword>
<dbReference type="Gene3D" id="3.90.180.10">
    <property type="entry name" value="Medium-chain alcohol dehydrogenases, catalytic domain"/>
    <property type="match status" value="1"/>
</dbReference>
<proteinExistence type="predicted"/>
<sequence>MPVWRTYPLDEAAAAHADLEAHRNHGKTVLLP</sequence>
<gene>
    <name evidence="1" type="ORF">N8I86_38485</name>
</gene>
<protein>
    <submittedName>
        <fullName evidence="1">Zinc-binding dehydrogenase</fullName>
    </submittedName>
</protein>
<keyword evidence="2" id="KW-1185">Reference proteome</keyword>
<evidence type="ECO:0000313" key="1">
    <source>
        <dbReference type="EMBL" id="UXY40474.1"/>
    </source>
</evidence>
<organism evidence="1 2">
    <name type="scientific">Streptomyces albidocamelliae</name>
    <dbReference type="NCBI Taxonomy" id="2981135"/>
    <lineage>
        <taxon>Bacteria</taxon>
        <taxon>Bacillati</taxon>
        <taxon>Actinomycetota</taxon>
        <taxon>Actinomycetes</taxon>
        <taxon>Kitasatosporales</taxon>
        <taxon>Streptomycetaceae</taxon>
        <taxon>Streptomyces</taxon>
    </lineage>
</organism>
<dbReference type="Pfam" id="PF13602">
    <property type="entry name" value="ADH_zinc_N_2"/>
    <property type="match status" value="1"/>
</dbReference>
<dbReference type="EMBL" id="CP106796">
    <property type="protein sequence ID" value="UXY40474.1"/>
    <property type="molecule type" value="Genomic_DNA"/>
</dbReference>
<evidence type="ECO:0000313" key="2">
    <source>
        <dbReference type="Proteomes" id="UP001060733"/>
    </source>
</evidence>
<dbReference type="RefSeq" id="WP_263280310.1">
    <property type="nucleotide sequence ID" value="NZ_CP106796.1"/>
</dbReference>
<name>A0ABY6F1E4_9ACTN</name>